<dbReference type="RefSeq" id="XP_018258877.1">
    <property type="nucleotide sequence ID" value="XM_018403375.1"/>
</dbReference>
<dbReference type="EMBL" id="DS231809">
    <property type="protein sequence ID" value="KNB20832.1"/>
    <property type="molecule type" value="Genomic_DNA"/>
</dbReference>
<dbReference type="AlphaFoldDB" id="A0A0J9WW83"/>
<reference evidence="1" key="1">
    <citation type="submission" date="2007-04" db="EMBL/GenBank/DDBJ databases">
        <authorList>
            <consortium name="The Broad Institute Genome Sequencing Platform"/>
            <person name="Birren B."/>
            <person name="Lander E."/>
            <person name="Galagan J."/>
            <person name="Nusbaum C."/>
            <person name="Devon K."/>
            <person name="Ma L.-J."/>
            <person name="Jaffe D."/>
            <person name="Butler J."/>
            <person name="Alvarez P."/>
            <person name="Gnerre S."/>
            <person name="Grabherr M."/>
            <person name="Kleber M."/>
            <person name="Mauceli E."/>
            <person name="Brockman W."/>
            <person name="MacCallum I.A."/>
            <person name="Young S."/>
            <person name="LaButti K."/>
            <person name="DeCaprio D."/>
            <person name="Crawford M."/>
            <person name="Koehrsen M."/>
            <person name="Engels R."/>
            <person name="Montgomery P."/>
            <person name="Pearson M."/>
            <person name="Howarth C."/>
            <person name="Larson L."/>
            <person name="White J."/>
            <person name="O'Leary S."/>
            <person name="Kodira C."/>
            <person name="Zeng Q."/>
            <person name="Yandava C."/>
            <person name="Alvarado L."/>
            <person name="Kistler C."/>
            <person name="Shim W.-B."/>
            <person name="Kang S."/>
            <person name="Woloshuk C."/>
        </authorList>
    </citation>
    <scope>NUCLEOTIDE SEQUENCE</scope>
    <source>
        <strain evidence="1">4287</strain>
    </source>
</reference>
<dbReference type="Proteomes" id="UP000009097">
    <property type="component" value="Unassembled WGS sequence"/>
</dbReference>
<dbReference type="KEGG" id="fox:FOXG_22982"/>
<organism evidence="1 2">
    <name type="scientific">Fusarium oxysporum f. sp. lycopersici (strain 4287 / CBS 123668 / FGSC 9935 / NRRL 34936)</name>
    <name type="common">Fusarium vascular wilt of tomato</name>
    <dbReference type="NCBI Taxonomy" id="426428"/>
    <lineage>
        <taxon>Eukaryota</taxon>
        <taxon>Fungi</taxon>
        <taxon>Dikarya</taxon>
        <taxon>Ascomycota</taxon>
        <taxon>Pezizomycotina</taxon>
        <taxon>Sordariomycetes</taxon>
        <taxon>Hypocreomycetidae</taxon>
        <taxon>Hypocreales</taxon>
        <taxon>Nectriaceae</taxon>
        <taxon>Fusarium</taxon>
        <taxon>Fusarium oxysporum species complex</taxon>
    </lineage>
</organism>
<dbReference type="GeneID" id="28963688"/>
<name>A0A0J9WW83_FUSO4</name>
<evidence type="ECO:0000313" key="2">
    <source>
        <dbReference type="Proteomes" id="UP000009097"/>
    </source>
</evidence>
<sequence>MDPRRRVEETWEGKLSYSSRGARLVVVDVQYPSSTRSSVG</sequence>
<accession>A0A0J9WW83</accession>
<evidence type="ECO:0000313" key="1">
    <source>
        <dbReference type="EMBL" id="KNB20832.1"/>
    </source>
</evidence>
<proteinExistence type="predicted"/>
<reference evidence="1" key="2">
    <citation type="journal article" date="2010" name="Nature">
        <title>Comparative genomics reveals mobile pathogenicity chromosomes in Fusarium.</title>
        <authorList>
            <person name="Ma L.J."/>
            <person name="van der Does H.C."/>
            <person name="Borkovich K.A."/>
            <person name="Coleman J.J."/>
            <person name="Daboussi M.J."/>
            <person name="Di Pietro A."/>
            <person name="Dufresne M."/>
            <person name="Freitag M."/>
            <person name="Grabherr M."/>
            <person name="Henrissat B."/>
            <person name="Houterman P.M."/>
            <person name="Kang S."/>
            <person name="Shim W.B."/>
            <person name="Woloshuk C."/>
            <person name="Xie X."/>
            <person name="Xu J.R."/>
            <person name="Antoniw J."/>
            <person name="Baker S.E."/>
            <person name="Bluhm B.H."/>
            <person name="Breakspear A."/>
            <person name="Brown D.W."/>
            <person name="Butchko R.A."/>
            <person name="Chapman S."/>
            <person name="Coulson R."/>
            <person name="Coutinho P.M."/>
            <person name="Danchin E.G."/>
            <person name="Diener A."/>
            <person name="Gale L.R."/>
            <person name="Gardiner D.M."/>
            <person name="Goff S."/>
            <person name="Hammond-Kosack K.E."/>
            <person name="Hilburn K."/>
            <person name="Hua-Van A."/>
            <person name="Jonkers W."/>
            <person name="Kazan K."/>
            <person name="Kodira C.D."/>
            <person name="Koehrsen M."/>
            <person name="Kumar L."/>
            <person name="Lee Y.H."/>
            <person name="Li L."/>
            <person name="Manners J.M."/>
            <person name="Miranda-Saavedra D."/>
            <person name="Mukherjee M."/>
            <person name="Park G."/>
            <person name="Park J."/>
            <person name="Park S.Y."/>
            <person name="Proctor R.H."/>
            <person name="Regev A."/>
            <person name="Ruiz-Roldan M.C."/>
            <person name="Sain D."/>
            <person name="Sakthikumar S."/>
            <person name="Sykes S."/>
            <person name="Schwartz D.C."/>
            <person name="Turgeon B.G."/>
            <person name="Wapinski I."/>
            <person name="Yoder O."/>
            <person name="Young S."/>
            <person name="Zeng Q."/>
            <person name="Zhou S."/>
            <person name="Galagan J."/>
            <person name="Cuomo C.A."/>
            <person name="Kistler H.C."/>
            <person name="Rep M."/>
        </authorList>
    </citation>
    <scope>NUCLEOTIDE SEQUENCE [LARGE SCALE GENOMIC DNA]</scope>
    <source>
        <strain evidence="1">4287</strain>
    </source>
</reference>
<dbReference type="VEuPathDB" id="FungiDB:FOXG_22982"/>
<gene>
    <name evidence="1" type="ORF">FOXG_22982</name>
</gene>
<protein>
    <submittedName>
        <fullName evidence="1">Uncharacterized protein</fullName>
    </submittedName>
</protein>